<gene>
    <name evidence="1" type="ORF">LCGC14_3077870</name>
</gene>
<evidence type="ECO:0000313" key="1">
    <source>
        <dbReference type="EMBL" id="KKK55114.1"/>
    </source>
</evidence>
<accession>A0A0F8YLR0</accession>
<name>A0A0F8YLR0_9ZZZZ</name>
<dbReference type="EMBL" id="LAZR01065652">
    <property type="protein sequence ID" value="KKK55114.1"/>
    <property type="molecule type" value="Genomic_DNA"/>
</dbReference>
<comment type="caution">
    <text evidence="1">The sequence shown here is derived from an EMBL/GenBank/DDBJ whole genome shotgun (WGS) entry which is preliminary data.</text>
</comment>
<organism evidence="1">
    <name type="scientific">marine sediment metagenome</name>
    <dbReference type="NCBI Taxonomy" id="412755"/>
    <lineage>
        <taxon>unclassified sequences</taxon>
        <taxon>metagenomes</taxon>
        <taxon>ecological metagenomes</taxon>
    </lineage>
</organism>
<proteinExistence type="predicted"/>
<dbReference type="AlphaFoldDB" id="A0A0F8YLR0"/>
<protein>
    <submittedName>
        <fullName evidence="1">Uncharacterized protein</fullName>
    </submittedName>
</protein>
<feature type="non-terminal residue" evidence="1">
    <location>
        <position position="1"/>
    </location>
</feature>
<reference evidence="1" key="1">
    <citation type="journal article" date="2015" name="Nature">
        <title>Complex archaea that bridge the gap between prokaryotes and eukaryotes.</title>
        <authorList>
            <person name="Spang A."/>
            <person name="Saw J.H."/>
            <person name="Jorgensen S.L."/>
            <person name="Zaremba-Niedzwiedzka K."/>
            <person name="Martijn J."/>
            <person name="Lind A.E."/>
            <person name="van Eijk R."/>
            <person name="Schleper C."/>
            <person name="Guy L."/>
            <person name="Ettema T.J."/>
        </authorList>
    </citation>
    <scope>NUCLEOTIDE SEQUENCE</scope>
</reference>
<sequence>KAKYLFELLNTEREHDSDIEYIPAEYLKELRETRDWLQRQLKGKDLGKLYGNQAGYYLMEVSSALENLARKMGWTNDR</sequence>